<gene>
    <name evidence="1" type="ORF">WISP_94493</name>
</gene>
<keyword evidence="2" id="KW-1185">Reference proteome</keyword>
<evidence type="ECO:0000313" key="1">
    <source>
        <dbReference type="EMBL" id="KAJ7412808.1"/>
    </source>
</evidence>
<accession>A0ABQ9D6H3</accession>
<proteinExistence type="predicted"/>
<reference evidence="1" key="1">
    <citation type="submission" date="2019-10" db="EMBL/GenBank/DDBJ databases">
        <authorList>
            <person name="Soares A.E.R."/>
            <person name="Aleixo A."/>
            <person name="Schneider P."/>
            <person name="Miyaki C.Y."/>
            <person name="Schneider M.P."/>
            <person name="Mello C."/>
            <person name="Vasconcelos A.T.R."/>
        </authorList>
    </citation>
    <scope>NUCLEOTIDE SEQUENCE</scope>
    <source>
        <tissue evidence="1">Muscle</tissue>
    </source>
</reference>
<organism evidence="1 2">
    <name type="scientific">Willisornis vidua</name>
    <name type="common">Xingu scale-backed antbird</name>
    <dbReference type="NCBI Taxonomy" id="1566151"/>
    <lineage>
        <taxon>Eukaryota</taxon>
        <taxon>Metazoa</taxon>
        <taxon>Chordata</taxon>
        <taxon>Craniata</taxon>
        <taxon>Vertebrata</taxon>
        <taxon>Euteleostomi</taxon>
        <taxon>Archelosauria</taxon>
        <taxon>Archosauria</taxon>
        <taxon>Dinosauria</taxon>
        <taxon>Saurischia</taxon>
        <taxon>Theropoda</taxon>
        <taxon>Coelurosauria</taxon>
        <taxon>Aves</taxon>
        <taxon>Neognathae</taxon>
        <taxon>Neoaves</taxon>
        <taxon>Telluraves</taxon>
        <taxon>Australaves</taxon>
        <taxon>Passeriformes</taxon>
        <taxon>Thamnophilidae</taxon>
        <taxon>Willisornis</taxon>
    </lineage>
</organism>
<name>A0ABQ9D6H3_9PASS</name>
<dbReference type="Proteomes" id="UP001145742">
    <property type="component" value="Unassembled WGS sequence"/>
</dbReference>
<dbReference type="EMBL" id="WHWB01034197">
    <property type="protein sequence ID" value="KAJ7412808.1"/>
    <property type="molecule type" value="Genomic_DNA"/>
</dbReference>
<comment type="caution">
    <text evidence="1">The sequence shown here is derived from an EMBL/GenBank/DDBJ whole genome shotgun (WGS) entry which is preliminary data.</text>
</comment>
<dbReference type="PANTHER" id="PTHR33332">
    <property type="entry name" value="REVERSE TRANSCRIPTASE DOMAIN-CONTAINING PROTEIN"/>
    <property type="match status" value="1"/>
</dbReference>
<sequence>MVHSKPRRHCRLGEGCLERCLVEKNLQVLIDSWLNMSQQCAQVAKKANDILACIRNSVASKTREVIFPLYSALVRLHLKFCIQFWASHYEDIEVLEHVCRRAMNLVKGVGSKSCEEQLRELVLFSQEKRRLRGDFIALYNCRKGSCSKVGVGLFYRVTNVRTREKGLKLCQGGLDWILESTLLLKGL</sequence>
<protein>
    <submittedName>
        <fullName evidence="1">Uncharacterized protein</fullName>
    </submittedName>
</protein>
<evidence type="ECO:0000313" key="2">
    <source>
        <dbReference type="Proteomes" id="UP001145742"/>
    </source>
</evidence>